<dbReference type="EMBL" id="PVZG01000035">
    <property type="protein sequence ID" value="PRY19312.1"/>
    <property type="molecule type" value="Genomic_DNA"/>
</dbReference>
<keyword evidence="3" id="KW-1185">Reference proteome</keyword>
<dbReference type="Proteomes" id="UP000239209">
    <property type="component" value="Unassembled WGS sequence"/>
</dbReference>
<gene>
    <name evidence="2" type="ORF">CLV70_13516</name>
</gene>
<dbReference type="RefSeq" id="WP_106131159.1">
    <property type="nucleotide sequence ID" value="NZ_PVZG01000035.1"/>
</dbReference>
<evidence type="ECO:0000313" key="2">
    <source>
        <dbReference type="EMBL" id="PRY19312.1"/>
    </source>
</evidence>
<feature type="domain" description="DUF6879" evidence="1">
    <location>
        <begin position="22"/>
        <end position="191"/>
    </location>
</feature>
<sequence>MHELLGGAEGERLELDAYYADFEKNFWAINELGFWKLERQQFFQEPGYDSWEAFAKGDWEESLRLLDAGRADMADYHRRVEENGFAARRVRVVEEPITAYLQWELHALRVRDQCGGSIRIVGPDQVADFEHDAPLPEIYTLGATVMYQAIYDDDGVLESARRFVDPDLVLRCQGFIQNLYEAGQPLDRFFAAHVAKLPPPGRQ</sequence>
<proteinExistence type="predicted"/>
<name>A0A2T0RDS7_9ACTN</name>
<protein>
    <recommendedName>
        <fullName evidence="1">DUF6879 domain-containing protein</fullName>
    </recommendedName>
</protein>
<organism evidence="2 3">
    <name type="scientific">Pseudosporangium ferrugineum</name>
    <dbReference type="NCBI Taxonomy" id="439699"/>
    <lineage>
        <taxon>Bacteria</taxon>
        <taxon>Bacillati</taxon>
        <taxon>Actinomycetota</taxon>
        <taxon>Actinomycetes</taxon>
        <taxon>Micromonosporales</taxon>
        <taxon>Micromonosporaceae</taxon>
        <taxon>Pseudosporangium</taxon>
    </lineage>
</organism>
<comment type="caution">
    <text evidence="2">The sequence shown here is derived from an EMBL/GenBank/DDBJ whole genome shotgun (WGS) entry which is preliminary data.</text>
</comment>
<dbReference type="Pfam" id="PF21806">
    <property type="entry name" value="DUF6879"/>
    <property type="match status" value="1"/>
</dbReference>
<accession>A0A2T0RDS7</accession>
<evidence type="ECO:0000313" key="3">
    <source>
        <dbReference type="Proteomes" id="UP000239209"/>
    </source>
</evidence>
<reference evidence="2 3" key="1">
    <citation type="submission" date="2018-03" db="EMBL/GenBank/DDBJ databases">
        <title>Genomic Encyclopedia of Archaeal and Bacterial Type Strains, Phase II (KMG-II): from individual species to whole genera.</title>
        <authorList>
            <person name="Goeker M."/>
        </authorList>
    </citation>
    <scope>NUCLEOTIDE SEQUENCE [LARGE SCALE GENOMIC DNA]</scope>
    <source>
        <strain evidence="2 3">DSM 45348</strain>
    </source>
</reference>
<evidence type="ECO:0000259" key="1">
    <source>
        <dbReference type="Pfam" id="PF21806"/>
    </source>
</evidence>
<dbReference type="AlphaFoldDB" id="A0A2T0RDS7"/>
<dbReference type="OrthoDB" id="3436275at2"/>
<dbReference type="InterPro" id="IPR049244">
    <property type="entry name" value="DUF6879"/>
</dbReference>